<dbReference type="CDD" id="cd06529">
    <property type="entry name" value="S24_LexA-like"/>
    <property type="match status" value="1"/>
</dbReference>
<sequence>MDKREIFNKLMIYLGFKKDVELARFLGISSQTLSNWKSRNTYKPQLIHKKCPEINIEWLLTGNGPMLNYKNSYFDIKKQKVNEPIYNRDSSNENLHNIPLYNLDTGLGLKDAIFNSKNIITNYIKIPNLSNCDGAIYVRNDSMYPLFKSGDIIAFKIVSKDNMFWGEMYLIEIVIDENNSFLTIRYLQKSELGKDSIKLTCENPQYEPQDIPLEKVKTLALIRASIRLY</sequence>
<name>A0A2S8A719_9FLAO</name>
<dbReference type="PANTHER" id="PTHR40661">
    <property type="match status" value="1"/>
</dbReference>
<feature type="domain" description="Bacteriophage CI repressor N-terminal" evidence="5">
    <location>
        <begin position="7"/>
        <end position="66"/>
    </location>
</feature>
<evidence type="ECO:0000259" key="5">
    <source>
        <dbReference type="Pfam" id="PF07022"/>
    </source>
</evidence>
<protein>
    <submittedName>
        <fullName evidence="6">Uncharacterized protein</fullName>
    </submittedName>
</protein>
<keyword evidence="2" id="KW-0238">DNA-binding</keyword>
<dbReference type="AlphaFoldDB" id="A0A2S8A719"/>
<dbReference type="Gene3D" id="2.10.109.10">
    <property type="entry name" value="Umud Fragment, subunit A"/>
    <property type="match status" value="1"/>
</dbReference>
<dbReference type="RefSeq" id="WP_105247540.1">
    <property type="nucleotide sequence ID" value="NZ_PSZM01000046.1"/>
</dbReference>
<keyword evidence="7" id="KW-1185">Reference proteome</keyword>
<evidence type="ECO:0000313" key="6">
    <source>
        <dbReference type="EMBL" id="PQL90353.1"/>
    </source>
</evidence>
<dbReference type="EMBL" id="PSZM01000046">
    <property type="protein sequence ID" value="PQL90353.1"/>
    <property type="molecule type" value="Genomic_DNA"/>
</dbReference>
<proteinExistence type="predicted"/>
<dbReference type="Gene3D" id="1.10.260.40">
    <property type="entry name" value="lambda repressor-like DNA-binding domains"/>
    <property type="match status" value="1"/>
</dbReference>
<dbReference type="InterPro" id="IPR010744">
    <property type="entry name" value="Phage_CI_N"/>
</dbReference>
<dbReference type="Pfam" id="PF00717">
    <property type="entry name" value="Peptidase_S24"/>
    <property type="match status" value="1"/>
</dbReference>
<comment type="caution">
    <text evidence="6">The sequence shown here is derived from an EMBL/GenBank/DDBJ whole genome shotgun (WGS) entry which is preliminary data.</text>
</comment>
<keyword evidence="1" id="KW-0805">Transcription regulation</keyword>
<feature type="domain" description="Peptidase S24/S26A/S26B/S26C" evidence="4">
    <location>
        <begin position="129"/>
        <end position="220"/>
    </location>
</feature>
<dbReference type="InterPro" id="IPR039418">
    <property type="entry name" value="LexA-like"/>
</dbReference>
<gene>
    <name evidence="6" type="ORF">C4S77_10665</name>
</gene>
<dbReference type="Proteomes" id="UP000238042">
    <property type="component" value="Unassembled WGS sequence"/>
</dbReference>
<evidence type="ECO:0000256" key="3">
    <source>
        <dbReference type="ARBA" id="ARBA00023163"/>
    </source>
</evidence>
<evidence type="ECO:0000256" key="1">
    <source>
        <dbReference type="ARBA" id="ARBA00023015"/>
    </source>
</evidence>
<accession>A0A2S8A719</accession>
<dbReference type="OrthoDB" id="796548at2"/>
<evidence type="ECO:0000259" key="4">
    <source>
        <dbReference type="Pfam" id="PF00717"/>
    </source>
</evidence>
<organism evidence="6 7">
    <name type="scientific">Apibacter adventoris</name>
    <dbReference type="NCBI Taxonomy" id="1679466"/>
    <lineage>
        <taxon>Bacteria</taxon>
        <taxon>Pseudomonadati</taxon>
        <taxon>Bacteroidota</taxon>
        <taxon>Flavobacteriia</taxon>
        <taxon>Flavobacteriales</taxon>
        <taxon>Weeksellaceae</taxon>
        <taxon>Apibacter</taxon>
    </lineage>
</organism>
<dbReference type="InterPro" id="IPR036286">
    <property type="entry name" value="LexA/Signal_pep-like_sf"/>
</dbReference>
<evidence type="ECO:0000256" key="2">
    <source>
        <dbReference type="ARBA" id="ARBA00023125"/>
    </source>
</evidence>
<dbReference type="InterPro" id="IPR010982">
    <property type="entry name" value="Lambda_DNA-bd_dom_sf"/>
</dbReference>
<dbReference type="GO" id="GO:0003677">
    <property type="term" value="F:DNA binding"/>
    <property type="evidence" value="ECO:0007669"/>
    <property type="project" value="UniProtKB-KW"/>
</dbReference>
<dbReference type="GO" id="GO:0045892">
    <property type="term" value="P:negative regulation of DNA-templated transcription"/>
    <property type="evidence" value="ECO:0007669"/>
    <property type="project" value="InterPro"/>
</dbReference>
<dbReference type="Pfam" id="PF07022">
    <property type="entry name" value="Phage_CI_repr"/>
    <property type="match status" value="1"/>
</dbReference>
<dbReference type="SUPFAM" id="SSF51306">
    <property type="entry name" value="LexA/Signal peptidase"/>
    <property type="match status" value="1"/>
</dbReference>
<keyword evidence="3" id="KW-0804">Transcription</keyword>
<dbReference type="PANTHER" id="PTHR40661:SF1">
    <property type="entry name" value="HTH CRO_C1-TYPE DOMAIN-CONTAINING PROTEIN"/>
    <property type="match status" value="1"/>
</dbReference>
<reference evidence="6 7" key="1">
    <citation type="submission" date="2018-02" db="EMBL/GenBank/DDBJ databases">
        <title>Genome sequences of Apibacter spp., gut symbionts of Asian honey bees.</title>
        <authorList>
            <person name="Kwong W.K."/>
            <person name="Steele M.I."/>
            <person name="Moran N.A."/>
        </authorList>
    </citation>
    <scope>NUCLEOTIDE SEQUENCE [LARGE SCALE GENOMIC DNA]</scope>
    <source>
        <strain evidence="7">wkB301</strain>
    </source>
</reference>
<evidence type="ECO:0000313" key="7">
    <source>
        <dbReference type="Proteomes" id="UP000238042"/>
    </source>
</evidence>
<dbReference type="InterPro" id="IPR015927">
    <property type="entry name" value="Peptidase_S24_S26A/B/C"/>
</dbReference>